<dbReference type="InterPro" id="IPR008615">
    <property type="entry name" value="FNIP"/>
</dbReference>
<protein>
    <recommendedName>
        <fullName evidence="3">F-box domain-containing protein</fullName>
    </recommendedName>
</protein>
<dbReference type="RefSeq" id="XP_020430069.1">
    <property type="nucleotide sequence ID" value="XM_020579394.1"/>
</dbReference>
<dbReference type="InterPro" id="IPR051251">
    <property type="entry name" value="STK_FNIP-Repeat"/>
</dbReference>
<name>D3BJ61_HETP5</name>
<evidence type="ECO:0000313" key="2">
    <source>
        <dbReference type="Proteomes" id="UP000001396"/>
    </source>
</evidence>
<accession>D3BJ61</accession>
<evidence type="ECO:0008006" key="3">
    <source>
        <dbReference type="Google" id="ProtNLM"/>
    </source>
</evidence>
<dbReference type="GeneID" id="31364065"/>
<gene>
    <name evidence="1" type="ORF">PPL_08586</name>
</gene>
<dbReference type="InParanoid" id="D3BJ61"/>
<proteinExistence type="predicted"/>
<dbReference type="Pfam" id="PF05725">
    <property type="entry name" value="FNIP"/>
    <property type="match status" value="1"/>
</dbReference>
<dbReference type="PANTHER" id="PTHR32134">
    <property type="entry name" value="FNIP REPEAT-CONTAINING PROTEIN"/>
    <property type="match status" value="1"/>
</dbReference>
<sequence length="250" mass="28776">MSNNNNLNIFLNFPHVLLSNIVNNLSDNIDKICFTLVCKRWFNDRDKYLKFNNVRLYSSMKPHIFLNSYRSLLFDAIEQKRKFTLSLGEDSEDKPYDFIITNIDNINTIDKSKNYKITINQDDMSFLATTFNVVKLLKCRTLKFPLPMSLTSIEFTGRFDEPLFQGCFPPTIRSLEFGDRFNQPIEPGVLPTTLEKLSLGFEFNNRLKKGSLPESLRSKSTSTEPQPAETLHAINTGIGNANIYQSFGSW</sequence>
<keyword evidence="2" id="KW-1185">Reference proteome</keyword>
<organism evidence="1 2">
    <name type="scientific">Heterostelium pallidum (strain ATCC 26659 / Pp 5 / PN500)</name>
    <name type="common">Cellular slime mold</name>
    <name type="synonym">Polysphondylium pallidum</name>
    <dbReference type="NCBI Taxonomy" id="670386"/>
    <lineage>
        <taxon>Eukaryota</taxon>
        <taxon>Amoebozoa</taxon>
        <taxon>Evosea</taxon>
        <taxon>Eumycetozoa</taxon>
        <taxon>Dictyostelia</taxon>
        <taxon>Acytosteliales</taxon>
        <taxon>Acytosteliaceae</taxon>
        <taxon>Heterostelium</taxon>
    </lineage>
</organism>
<dbReference type="EMBL" id="ADBJ01000038">
    <property type="protein sequence ID" value="EFA77941.1"/>
    <property type="molecule type" value="Genomic_DNA"/>
</dbReference>
<dbReference type="Proteomes" id="UP000001396">
    <property type="component" value="Unassembled WGS sequence"/>
</dbReference>
<comment type="caution">
    <text evidence="1">The sequence shown here is derived from an EMBL/GenBank/DDBJ whole genome shotgun (WGS) entry which is preliminary data.</text>
</comment>
<reference evidence="1 2" key="1">
    <citation type="journal article" date="2011" name="Genome Res.">
        <title>Phylogeny-wide analysis of social amoeba genomes highlights ancient origins for complex intercellular communication.</title>
        <authorList>
            <person name="Heidel A.J."/>
            <person name="Lawal H.M."/>
            <person name="Felder M."/>
            <person name="Schilde C."/>
            <person name="Helps N.R."/>
            <person name="Tunggal B."/>
            <person name="Rivero F."/>
            <person name="John U."/>
            <person name="Schleicher M."/>
            <person name="Eichinger L."/>
            <person name="Platzer M."/>
            <person name="Noegel A.A."/>
            <person name="Schaap P."/>
            <person name="Gloeckner G."/>
        </authorList>
    </citation>
    <scope>NUCLEOTIDE SEQUENCE [LARGE SCALE GENOMIC DNA]</scope>
    <source>
        <strain evidence="2">ATCC 26659 / Pp 5 / PN500</strain>
    </source>
</reference>
<evidence type="ECO:0000313" key="1">
    <source>
        <dbReference type="EMBL" id="EFA77941.1"/>
    </source>
</evidence>
<dbReference type="AlphaFoldDB" id="D3BJ61"/>
<dbReference type="PANTHER" id="PTHR32134:SF169">
    <property type="entry name" value="FNIP REPEAT-CONTAINING PROTEIN-RELATED"/>
    <property type="match status" value="1"/>
</dbReference>